<comment type="caution">
    <text evidence="6">The sequence shown here is derived from an EMBL/GenBank/DDBJ whole genome shotgun (WGS) entry which is preliminary data.</text>
</comment>
<dbReference type="SUPFAM" id="SSF56300">
    <property type="entry name" value="Metallo-dependent phosphatases"/>
    <property type="match status" value="1"/>
</dbReference>
<feature type="domain" description="Calcineurin-like phosphoesterase" evidence="5">
    <location>
        <begin position="4"/>
        <end position="182"/>
    </location>
</feature>
<organism evidence="6 7">
    <name type="scientific">Phaeospirillum tilakii</name>
    <dbReference type="NCBI Taxonomy" id="741673"/>
    <lineage>
        <taxon>Bacteria</taxon>
        <taxon>Pseudomonadati</taxon>
        <taxon>Pseudomonadota</taxon>
        <taxon>Alphaproteobacteria</taxon>
        <taxon>Rhodospirillales</taxon>
        <taxon>Rhodospirillaceae</taxon>
        <taxon>Phaeospirillum</taxon>
    </lineage>
</organism>
<evidence type="ECO:0000256" key="4">
    <source>
        <dbReference type="ARBA" id="ARBA00025742"/>
    </source>
</evidence>
<evidence type="ECO:0000256" key="1">
    <source>
        <dbReference type="ARBA" id="ARBA00022723"/>
    </source>
</evidence>
<dbReference type="InterPro" id="IPR029052">
    <property type="entry name" value="Metallo-depent_PP-like"/>
</dbReference>
<dbReference type="EC" id="3.1.-.-" evidence="6"/>
<proteinExistence type="inferred from homology"/>
<gene>
    <name evidence="6" type="ORF">ACFSNB_06010</name>
</gene>
<evidence type="ECO:0000259" key="5">
    <source>
        <dbReference type="Pfam" id="PF00149"/>
    </source>
</evidence>
<evidence type="ECO:0000313" key="7">
    <source>
        <dbReference type="Proteomes" id="UP001597296"/>
    </source>
</evidence>
<dbReference type="InterPro" id="IPR004843">
    <property type="entry name" value="Calcineurin-like_PHP"/>
</dbReference>
<sequence length="257" mass="27980">MSLIAHLSDLHFGRADPALAAALLADLAQQAPDLVAISGDLTQRARSRQFAEARAFLDRIAAPLVVVPGNHDIAPLYRPFDRLLRPRAKFRRLLPHRDFPSAWRGADLVAVGLDSTRPLRWKSGALTDAHLDRLETLLAGAPAEAARLVVLHHPPADAGGGHPFEVLLGHGIDLVLTGHAHRARVELVGAGAAGALVLVQAGTACSTRQRGEPNGYCLIRLESRQIEVTVREWSGERFRSHRPQRFRKQGDIWGRGG</sequence>
<protein>
    <submittedName>
        <fullName evidence="6">Metallophosphoesterase family protein</fullName>
        <ecNumber evidence="6">3.1.-.-</ecNumber>
    </submittedName>
</protein>
<dbReference type="Pfam" id="PF00149">
    <property type="entry name" value="Metallophos"/>
    <property type="match status" value="1"/>
</dbReference>
<dbReference type="PANTHER" id="PTHR42988">
    <property type="entry name" value="PHOSPHOHYDROLASE"/>
    <property type="match status" value="1"/>
</dbReference>
<reference evidence="7" key="1">
    <citation type="journal article" date="2019" name="Int. J. Syst. Evol. Microbiol.">
        <title>The Global Catalogue of Microorganisms (GCM) 10K type strain sequencing project: providing services to taxonomists for standard genome sequencing and annotation.</title>
        <authorList>
            <consortium name="The Broad Institute Genomics Platform"/>
            <consortium name="The Broad Institute Genome Sequencing Center for Infectious Disease"/>
            <person name="Wu L."/>
            <person name="Ma J."/>
        </authorList>
    </citation>
    <scope>NUCLEOTIDE SEQUENCE [LARGE SCALE GENOMIC DNA]</scope>
    <source>
        <strain evidence="7">KCTC 15012</strain>
    </source>
</reference>
<keyword evidence="7" id="KW-1185">Reference proteome</keyword>
<dbReference type="InterPro" id="IPR050884">
    <property type="entry name" value="CNP_phosphodiesterase-III"/>
</dbReference>
<dbReference type="RefSeq" id="WP_377315129.1">
    <property type="nucleotide sequence ID" value="NZ_JBHUIY010000008.1"/>
</dbReference>
<keyword evidence="1" id="KW-0479">Metal-binding</keyword>
<comment type="similarity">
    <text evidence="4">Belongs to the cyclic nucleotide phosphodiesterase class-III family.</text>
</comment>
<accession>A0ABW5CAF8</accession>
<evidence type="ECO:0000256" key="3">
    <source>
        <dbReference type="ARBA" id="ARBA00023004"/>
    </source>
</evidence>
<keyword evidence="2 6" id="KW-0378">Hydrolase</keyword>
<dbReference type="Proteomes" id="UP001597296">
    <property type="component" value="Unassembled WGS sequence"/>
</dbReference>
<dbReference type="GO" id="GO:0016787">
    <property type="term" value="F:hydrolase activity"/>
    <property type="evidence" value="ECO:0007669"/>
    <property type="project" value="UniProtKB-KW"/>
</dbReference>
<evidence type="ECO:0000313" key="6">
    <source>
        <dbReference type="EMBL" id="MFD2233352.1"/>
    </source>
</evidence>
<evidence type="ECO:0000256" key="2">
    <source>
        <dbReference type="ARBA" id="ARBA00022801"/>
    </source>
</evidence>
<keyword evidence="3" id="KW-0408">Iron</keyword>
<name>A0ABW5CAF8_9PROT</name>
<dbReference type="PANTHER" id="PTHR42988:SF2">
    <property type="entry name" value="CYCLIC NUCLEOTIDE PHOSPHODIESTERASE CBUA0032-RELATED"/>
    <property type="match status" value="1"/>
</dbReference>
<dbReference type="Gene3D" id="3.60.21.10">
    <property type="match status" value="1"/>
</dbReference>
<dbReference type="EMBL" id="JBHUIY010000008">
    <property type="protein sequence ID" value="MFD2233352.1"/>
    <property type="molecule type" value="Genomic_DNA"/>
</dbReference>